<accession>A0ABV1EVL9</accession>
<dbReference type="PANTHER" id="PTHR37825:SF1">
    <property type="entry name" value="TRNA(MET) CYTIDINE ACETATE LIGASE"/>
    <property type="match status" value="1"/>
</dbReference>
<keyword evidence="2" id="KW-0547">Nucleotide-binding</keyword>
<dbReference type="PANTHER" id="PTHR37825">
    <property type="entry name" value="TRNA(MET) CYTIDINE ACETATE LIGASE"/>
    <property type="match status" value="1"/>
</dbReference>
<gene>
    <name evidence="2" type="primary">tmcAL</name>
    <name evidence="3" type="ORF">WMO45_12280</name>
</gene>
<evidence type="ECO:0000313" key="4">
    <source>
        <dbReference type="Proteomes" id="UP001440599"/>
    </source>
</evidence>
<feature type="binding site" evidence="2">
    <location>
        <position position="180"/>
    </location>
    <ligand>
        <name>ATP</name>
        <dbReference type="ChEBI" id="CHEBI:30616"/>
    </ligand>
</feature>
<dbReference type="EMBL" id="JBBMFT010000011">
    <property type="protein sequence ID" value="MEQ2457298.1"/>
    <property type="molecule type" value="Genomic_DNA"/>
</dbReference>
<dbReference type="HAMAP" id="MF_01539">
    <property type="entry name" value="TmcAL"/>
    <property type="match status" value="1"/>
</dbReference>
<feature type="binding site" evidence="2">
    <location>
        <position position="103"/>
    </location>
    <ligand>
        <name>ATP</name>
        <dbReference type="ChEBI" id="CHEBI:30616"/>
    </ligand>
</feature>
<keyword evidence="4" id="KW-1185">Reference proteome</keyword>
<organism evidence="3 4">
    <name type="scientific">Flavonifractor hominis</name>
    <dbReference type="NCBI Taxonomy" id="3133178"/>
    <lineage>
        <taxon>Bacteria</taxon>
        <taxon>Bacillati</taxon>
        <taxon>Bacillota</taxon>
        <taxon>Clostridia</taxon>
        <taxon>Eubacteriales</taxon>
        <taxon>Oscillospiraceae</taxon>
        <taxon>Flavonifractor</taxon>
    </lineage>
</organism>
<dbReference type="Gene3D" id="3.40.50.620">
    <property type="entry name" value="HUPs"/>
    <property type="match status" value="1"/>
</dbReference>
<dbReference type="Proteomes" id="UP001440599">
    <property type="component" value="Unassembled WGS sequence"/>
</dbReference>
<keyword evidence="2" id="KW-0436">Ligase</keyword>
<sequence length="389" mass="40848">MPTAGIVAEYNPFHLGHAFHLARTRSALGEGGAVVCVMSGHWVQRGECALADKWTRAALALEGGADLVLELPTPWAMASAEAFARGAVGLLAATGVVDVLSFGSEDGELDPLRAAAAAIDAPDYPQKLRSALDRGLSFPAARQAAAGAACLSAPNNNLGVEYLRSLNALGSAITPMTVARRGAGHDSTGHLDGFASASHIRALLREGRTAQAAPLLPAGALEALGEPASLAWAERAVLARLRTMGEGDWAALPDGGGAEGLPARLVRAAREARTLEEFYTLAKTKRYPHARLRRLAVSAFLGLNKEDRPAAVPYVRVLGLNGRGQALLKRMKQTCALPVLTKPAQARDLDGPGRALFAAESRYTDLFGLCFPTPRPCGLEYTTSPAVRP</sequence>
<dbReference type="InterPro" id="IPR014729">
    <property type="entry name" value="Rossmann-like_a/b/a_fold"/>
</dbReference>
<evidence type="ECO:0000256" key="2">
    <source>
        <dbReference type="HAMAP-Rule" id="MF_01539"/>
    </source>
</evidence>
<evidence type="ECO:0000256" key="1">
    <source>
        <dbReference type="ARBA" id="ARBA00022694"/>
    </source>
</evidence>
<dbReference type="RefSeq" id="WP_349141090.1">
    <property type="nucleotide sequence ID" value="NZ_JBBMFT010000011.1"/>
</dbReference>
<keyword evidence="2" id="KW-0820">tRNA-binding</keyword>
<comment type="subcellular location">
    <subcellularLocation>
        <location evidence="2">Cytoplasm</location>
    </subcellularLocation>
</comment>
<keyword evidence="2" id="KW-0694">RNA-binding</keyword>
<protein>
    <recommendedName>
        <fullName evidence="2">tRNA(Met) cytidine acetate ligase</fullName>
        <ecNumber evidence="2">6.3.4.-</ecNumber>
    </recommendedName>
</protein>
<feature type="binding site" evidence="2">
    <location>
        <position position="155"/>
    </location>
    <ligand>
        <name>ATP</name>
        <dbReference type="ChEBI" id="CHEBI:30616"/>
    </ligand>
</feature>
<comment type="similarity">
    <text evidence="2">Belongs to the TmcAL family.</text>
</comment>
<comment type="function">
    <text evidence="2">Catalyzes the formation of N(4)-acetylcytidine (ac(4)C) at the wobble position of elongator tRNA(Met), using acetate and ATP as substrates. First activates an acetate ion to form acetyladenylate (Ac-AMP) and then transfers the acetyl group to tRNA to form ac(4)C34.</text>
</comment>
<reference evidence="3 4" key="1">
    <citation type="submission" date="2024-03" db="EMBL/GenBank/DDBJ databases">
        <title>Human intestinal bacterial collection.</title>
        <authorList>
            <person name="Pauvert C."/>
            <person name="Hitch T.C.A."/>
            <person name="Clavel T."/>
        </authorList>
    </citation>
    <scope>NUCLEOTIDE SEQUENCE [LARGE SCALE GENOMIC DNA]</scope>
    <source>
        <strain evidence="3 4">CLA-AP-H34</strain>
    </source>
</reference>
<evidence type="ECO:0000313" key="3">
    <source>
        <dbReference type="EMBL" id="MEQ2457298.1"/>
    </source>
</evidence>
<keyword evidence="2" id="KW-0963">Cytoplasm</keyword>
<comment type="caution">
    <text evidence="3">The sequence shown here is derived from an EMBL/GenBank/DDBJ whole genome shotgun (WGS) entry which is preliminary data.</text>
</comment>
<dbReference type="EC" id="6.3.4.-" evidence="2"/>
<name>A0ABV1EVL9_9FIRM</name>
<dbReference type="Pfam" id="PF05636">
    <property type="entry name" value="HIGH_NTase1"/>
    <property type="match status" value="1"/>
</dbReference>
<comment type="catalytic activity">
    <reaction evidence="2">
        <text>cytidine(34) in elongator tRNA(Met) + acetate + ATP = N(4)-acetylcytidine(34) in elongator tRNA(Met) + AMP + diphosphate</text>
        <dbReference type="Rhea" id="RHEA:58144"/>
        <dbReference type="Rhea" id="RHEA-COMP:10693"/>
        <dbReference type="Rhea" id="RHEA-COMP:10694"/>
        <dbReference type="ChEBI" id="CHEBI:30089"/>
        <dbReference type="ChEBI" id="CHEBI:30616"/>
        <dbReference type="ChEBI" id="CHEBI:33019"/>
        <dbReference type="ChEBI" id="CHEBI:74900"/>
        <dbReference type="ChEBI" id="CHEBI:82748"/>
        <dbReference type="ChEBI" id="CHEBI:456215"/>
    </reaction>
</comment>
<keyword evidence="1 2" id="KW-0819">tRNA processing</keyword>
<comment type="caution">
    <text evidence="2">Lacks conserved residue(s) required for the propagation of feature annotation.</text>
</comment>
<keyword evidence="2" id="KW-0067">ATP-binding</keyword>
<feature type="binding site" evidence="2">
    <location>
        <begin position="7"/>
        <end position="20"/>
    </location>
    <ligand>
        <name>ATP</name>
        <dbReference type="ChEBI" id="CHEBI:30616"/>
    </ligand>
</feature>
<proteinExistence type="inferred from homology"/>
<dbReference type="SUPFAM" id="SSF52374">
    <property type="entry name" value="Nucleotidylyl transferase"/>
    <property type="match status" value="1"/>
</dbReference>
<dbReference type="InterPro" id="IPR008513">
    <property type="entry name" value="tRNA(Met)_cyd_acetate_ligase"/>
</dbReference>